<evidence type="ECO:0000256" key="12">
    <source>
        <dbReference type="ARBA" id="ARBA00023157"/>
    </source>
</evidence>
<keyword evidence="16" id="KW-0245">EGF-like domain</keyword>
<dbReference type="PROSITE" id="PS00134">
    <property type="entry name" value="TRYPSIN_HIS"/>
    <property type="match status" value="3"/>
</dbReference>
<dbReference type="Pfam" id="PF00089">
    <property type="entry name" value="Trypsin"/>
    <property type="match status" value="5"/>
</dbReference>
<evidence type="ECO:0000256" key="3">
    <source>
        <dbReference type="ARBA" id="ARBA00012069"/>
    </source>
</evidence>
<dbReference type="PRINTS" id="PR00722">
    <property type="entry name" value="CHYMOTRYPSIN"/>
</dbReference>
<comment type="function">
    <text evidence="15">Initiates the extrinsic pathway of blood coagulation. Serine protease that circulates in the blood in a zymogen form. Factor VII is converted to factor VIIa by factor Xa, factor XIIa, factor IXa, or thrombin by minor proteolysis. In the presence of tissue factor and calcium ions, factor VIIa then converts factor X to factor Xa by limited proteolysis. Factor VIIa also converts factor IX to factor IXa in the presence of tissue factor and calcium.</text>
</comment>
<evidence type="ECO:0000256" key="8">
    <source>
        <dbReference type="ARBA" id="ARBA00022729"/>
    </source>
</evidence>
<keyword evidence="6" id="KW-0964">Secreted</keyword>
<dbReference type="SUPFAM" id="SSF57184">
    <property type="entry name" value="Growth factor receptor domain"/>
    <property type="match status" value="1"/>
</dbReference>
<evidence type="ECO:0000259" key="18">
    <source>
        <dbReference type="PROSITE" id="PS50026"/>
    </source>
</evidence>
<dbReference type="InterPro" id="IPR000742">
    <property type="entry name" value="EGF"/>
</dbReference>
<dbReference type="InterPro" id="IPR043504">
    <property type="entry name" value="Peptidase_S1_PA_chymotrypsin"/>
</dbReference>
<dbReference type="InterPro" id="IPR000152">
    <property type="entry name" value="EGF-type_Asp/Asn_hydroxyl_site"/>
</dbReference>
<evidence type="ECO:0000256" key="15">
    <source>
        <dbReference type="ARBA" id="ARBA00056668"/>
    </source>
</evidence>
<dbReference type="InterPro" id="IPR050442">
    <property type="entry name" value="Peptidase_S1_coag_factors"/>
</dbReference>
<dbReference type="EC" id="3.4.21.21" evidence="3"/>
<dbReference type="CDD" id="cd00190">
    <property type="entry name" value="Tryp_SPc"/>
    <property type="match status" value="4"/>
</dbReference>
<dbReference type="InterPro" id="IPR001254">
    <property type="entry name" value="Trypsin_dom"/>
</dbReference>
<dbReference type="PROSITE" id="PS00135">
    <property type="entry name" value="TRYPSIN_SER"/>
    <property type="match status" value="3"/>
</dbReference>
<dbReference type="InterPro" id="IPR000294">
    <property type="entry name" value="GLA_domain"/>
</dbReference>
<keyword evidence="8" id="KW-0732">Signal</keyword>
<comment type="catalytic activity">
    <reaction evidence="1">
        <text>Selective cleavage of Arg-|-Ile bond in factor X to form factor Xa.</text>
        <dbReference type="EC" id="3.4.21.21"/>
    </reaction>
</comment>
<feature type="domain" description="Peptidase S1" evidence="19">
    <location>
        <begin position="2006"/>
        <end position="2208"/>
    </location>
</feature>
<keyword evidence="7" id="KW-0165">Cleavage on pair of basic residues</keyword>
<dbReference type="Pfam" id="PF14670">
    <property type="entry name" value="FXa_inhibition"/>
    <property type="match status" value="5"/>
</dbReference>
<dbReference type="SMART" id="SM00181">
    <property type="entry name" value="EGF"/>
    <property type="match status" value="9"/>
</dbReference>
<dbReference type="Gene3D" id="2.40.10.10">
    <property type="entry name" value="Trypsin-like serine proteases"/>
    <property type="match status" value="8"/>
</dbReference>
<feature type="disulfide bond" evidence="16">
    <location>
        <begin position="139"/>
        <end position="148"/>
    </location>
</feature>
<dbReference type="SUPFAM" id="SSF57196">
    <property type="entry name" value="EGF/Laminin"/>
    <property type="match status" value="4"/>
</dbReference>
<dbReference type="PROSITE" id="PS50240">
    <property type="entry name" value="TRYPSIN_DOM"/>
    <property type="match status" value="5"/>
</dbReference>
<keyword evidence="9" id="KW-0677">Repeat</keyword>
<dbReference type="PROSITE" id="PS50998">
    <property type="entry name" value="GLA_2"/>
    <property type="match status" value="5"/>
</dbReference>
<dbReference type="InterPro" id="IPR001314">
    <property type="entry name" value="Peptidase_S1A"/>
</dbReference>
<dbReference type="InterPro" id="IPR001881">
    <property type="entry name" value="EGF-like_Ca-bd_dom"/>
</dbReference>
<evidence type="ECO:0000256" key="6">
    <source>
        <dbReference type="ARBA" id="ARBA00022525"/>
    </source>
</evidence>
<feature type="domain" description="Gla" evidence="20">
    <location>
        <begin position="923"/>
        <end position="969"/>
    </location>
</feature>
<evidence type="ECO:0000256" key="11">
    <source>
        <dbReference type="ARBA" id="ARBA00023145"/>
    </source>
</evidence>
<feature type="domain" description="EGF-like" evidence="18">
    <location>
        <begin position="969"/>
        <end position="1005"/>
    </location>
</feature>
<feature type="disulfide bond" evidence="16">
    <location>
        <begin position="995"/>
        <end position="1004"/>
    </location>
</feature>
<dbReference type="InterPro" id="IPR018114">
    <property type="entry name" value="TRYPSIN_HIS"/>
</dbReference>
<dbReference type="PANTHER" id="PTHR24278">
    <property type="entry name" value="COAGULATION FACTOR"/>
    <property type="match status" value="1"/>
</dbReference>
<evidence type="ECO:0000256" key="5">
    <source>
        <dbReference type="ARBA" id="ARBA00022479"/>
    </source>
</evidence>
<dbReference type="InterPro" id="IPR009003">
    <property type="entry name" value="Peptidase_S1_PA"/>
</dbReference>
<dbReference type="SMART" id="SM00179">
    <property type="entry name" value="EGF_CA"/>
    <property type="match status" value="6"/>
</dbReference>
<feature type="domain" description="EGF-like" evidence="18">
    <location>
        <begin position="113"/>
        <end position="149"/>
    </location>
</feature>
<dbReference type="PANTHER" id="PTHR24278:SF26">
    <property type="entry name" value="COAGULATION FACTOR VII"/>
    <property type="match status" value="1"/>
</dbReference>
<dbReference type="InterPro" id="IPR017857">
    <property type="entry name" value="Coagulation_fac-like_Gla_dom"/>
</dbReference>
<evidence type="ECO:0000256" key="13">
    <source>
        <dbReference type="ARBA" id="ARBA00023180"/>
    </source>
</evidence>
<feature type="domain" description="EGF-like" evidence="18">
    <location>
        <begin position="1402"/>
        <end position="1438"/>
    </location>
</feature>
<feature type="domain" description="Gla" evidence="20">
    <location>
        <begin position="504"/>
        <end position="533"/>
    </location>
</feature>
<accession>A0ABQ8N2W8</accession>
<evidence type="ECO:0000256" key="17">
    <source>
        <dbReference type="RuleBase" id="RU363034"/>
    </source>
</evidence>
<dbReference type="PRINTS" id="PR00001">
    <property type="entry name" value="GLABLOOD"/>
</dbReference>
<evidence type="ECO:0000313" key="22">
    <source>
        <dbReference type="Proteomes" id="UP000830375"/>
    </source>
</evidence>
<keyword evidence="17" id="KW-0645">Protease</keyword>
<evidence type="ECO:0000256" key="2">
    <source>
        <dbReference type="ARBA" id="ARBA00004613"/>
    </source>
</evidence>
<dbReference type="InterPro" id="IPR035972">
    <property type="entry name" value="GLA-like_dom_SF"/>
</dbReference>
<keyword evidence="22" id="KW-1185">Reference proteome</keyword>
<dbReference type="PROSITE" id="PS00022">
    <property type="entry name" value="EGF_1"/>
    <property type="match status" value="4"/>
</dbReference>
<proteinExistence type="predicted"/>
<comment type="caution">
    <text evidence="16">Lacks conserved residue(s) required for the propagation of feature annotation.</text>
</comment>
<protein>
    <recommendedName>
        <fullName evidence="4">Coagulation factor VII</fullName>
        <ecNumber evidence="3">3.4.21.21</ecNumber>
    </recommendedName>
    <alternativeName>
        <fullName evidence="14">Serum prothrombin conversion accelerator</fullName>
    </alternativeName>
</protein>
<feature type="domain" description="Peptidase S1" evidence="19">
    <location>
        <begin position="216"/>
        <end position="450"/>
    </location>
</feature>
<keyword evidence="5" id="KW-0301">Gamma-carboxyglutamic acid</keyword>
<feature type="disulfide bond" evidence="16">
    <location>
        <begin position="1887"/>
        <end position="1896"/>
    </location>
</feature>
<feature type="domain" description="Gla" evidence="20">
    <location>
        <begin position="1809"/>
        <end position="1855"/>
    </location>
</feature>
<dbReference type="PROSITE" id="PS00010">
    <property type="entry name" value="ASX_HYDROXYL"/>
    <property type="match status" value="3"/>
</dbReference>
<dbReference type="Gene3D" id="4.10.740.10">
    <property type="entry name" value="Coagulation Factor IX"/>
    <property type="match status" value="5"/>
</dbReference>
<organism evidence="21 22">
    <name type="scientific">Labeo rohita</name>
    <name type="common">Indian major carp</name>
    <name type="synonym">Cyprinus rohita</name>
    <dbReference type="NCBI Taxonomy" id="84645"/>
    <lineage>
        <taxon>Eukaryota</taxon>
        <taxon>Metazoa</taxon>
        <taxon>Chordata</taxon>
        <taxon>Craniata</taxon>
        <taxon>Vertebrata</taxon>
        <taxon>Euteleostomi</taxon>
        <taxon>Actinopterygii</taxon>
        <taxon>Neopterygii</taxon>
        <taxon>Teleostei</taxon>
        <taxon>Ostariophysi</taxon>
        <taxon>Cypriniformes</taxon>
        <taxon>Cyprinidae</taxon>
        <taxon>Labeoninae</taxon>
        <taxon>Labeonini</taxon>
        <taxon>Labeo</taxon>
    </lineage>
</organism>
<feature type="domain" description="Gla" evidence="20">
    <location>
        <begin position="67"/>
        <end position="113"/>
    </location>
</feature>
<reference evidence="21 22" key="1">
    <citation type="submission" date="2022-01" db="EMBL/GenBank/DDBJ databases">
        <title>A high-quality chromosome-level genome assembly of rohu carp, Labeo rohita.</title>
        <authorList>
            <person name="Arick M.A. II"/>
            <person name="Hsu C.-Y."/>
            <person name="Magbanua Z."/>
            <person name="Pechanova O."/>
            <person name="Grover C."/>
            <person name="Miller E."/>
            <person name="Thrash A."/>
            <person name="Ezzel L."/>
            <person name="Alam S."/>
            <person name="Benzie J."/>
            <person name="Hamilton M."/>
            <person name="Karsi A."/>
            <person name="Lawrence M.L."/>
            <person name="Peterson D.G."/>
        </authorList>
    </citation>
    <scope>NUCLEOTIDE SEQUENCE [LARGE SCALE GENOMIC DNA]</scope>
    <source>
        <strain evidence="22">BAU-BD-2019</strain>
        <tissue evidence="21">Blood</tissue>
    </source>
</reference>
<dbReference type="SMART" id="SM00069">
    <property type="entry name" value="GLA"/>
    <property type="match status" value="5"/>
</dbReference>
<evidence type="ECO:0000256" key="10">
    <source>
        <dbReference type="ARBA" id="ARBA00022837"/>
    </source>
</evidence>
<evidence type="ECO:0000313" key="21">
    <source>
        <dbReference type="EMBL" id="KAI2668846.1"/>
    </source>
</evidence>
<evidence type="ECO:0000259" key="20">
    <source>
        <dbReference type="PROSITE" id="PS50998"/>
    </source>
</evidence>
<gene>
    <name evidence="21" type="ORF">H4Q32_005661</name>
</gene>
<dbReference type="PROSITE" id="PS50026">
    <property type="entry name" value="EGF_3"/>
    <property type="match status" value="4"/>
</dbReference>
<dbReference type="Gene3D" id="2.10.25.10">
    <property type="entry name" value="Laminin"/>
    <property type="match status" value="9"/>
</dbReference>
<keyword evidence="11" id="KW-0865">Zymogen</keyword>
<feature type="domain" description="EGF-like" evidence="18">
    <location>
        <begin position="1861"/>
        <end position="1897"/>
    </location>
</feature>
<feature type="domain" description="Peptidase S1" evidence="19">
    <location>
        <begin position="1073"/>
        <end position="1310"/>
    </location>
</feature>
<dbReference type="PROSITE" id="PS01186">
    <property type="entry name" value="EGF_2"/>
    <property type="match status" value="2"/>
</dbReference>
<dbReference type="PROSITE" id="PS00011">
    <property type="entry name" value="GLA_1"/>
    <property type="match status" value="3"/>
</dbReference>
<evidence type="ECO:0000256" key="9">
    <source>
        <dbReference type="ARBA" id="ARBA00022737"/>
    </source>
</evidence>
<sequence length="2217" mass="245815">MSVRPACVHSTADDLQTLILKLKHHGVQPEQNEALPHDPDAARRPSVLWASVSQSEANRALTHRFRRANSFLEELKLGSLERECLEEICSYEEAREIFTVPDQLEDFWKRYTAVDYCDSGPCQNGATCVDQTNAYICICPVKFEGRHCDKEIFPPTSYGCLYKNGGCEHFCIEISDSSHRCDCAPGYTLHTDNSSCVPADGFPCGRLVYKGVGPRIVKGNVCPKGHCPWQALLEHNSQYKCGAVILDSQWILTAAHCVWEKDPNHLQVTVGEHIRGKDEGTEQMRKVSKVFIHPLFNHSSTDNDIALLRLLSPVTLGPFAIPVCLPPVNGTFGHTIGAVRMSTVSGWGHLAQSGPPSLVLQKLEVPRVSLDECKAKSGLKVTRNMLCAGFIEGGRDSCQGDSGGPLVTCYKNTWFLTGIVSWGKGCARAGFYGIYTRVSVFVEWIAKTTFEPAAEDRNGQTKPLLNMCLLSSFYVLLGLYSCHSATVFVGKDEAHGVLIRTKRANAGWFEELKMGNLERECLEEKCSYEEARENEFWKNYNVQDLCGSNPCVNNGLCTTQNAETYTLIKVVPDSCLHDNGGCEHFCVEDGAQRNCSCADGYFLGSDGQSCVTHEAFPCGKIPLLQAGDAAANPQADVRSRIVGGSECTKGHCPWQVLLKYGQKGFCGGVIYKATWILTAAHCLEKLSVRFLKIVAGEHNIDVDEGTEQVIQVEQMLMHPNYVSETSDNDIALLRLRKPIVYSTYVVPVCLPLRDMAERELWAVSKHMVSGWGKRSEDGPTSRVLRLLHVPRIRTQECVESSNVTLTSNMFCAGYIEGKQDSCKGDSGGPLVTRYRNTTFLLGIVSWGRGCARPGSYGIYTRVSNYLHPLLRIERLSVSVTRFPPLNMNTRAVVLVFVLICHGSDGVFLDKDDASSVLQRVRRANSGFLEEMKRGNLERECVEETCDYEEAREVFEDDTKTKQFWLSYSNKEPCLTNPCKNNGTCIYLANTYYCLCPEGFEGKYCEKGFEEMLKCQYVNGGCEQFCDDSGPRRTCSCAAGYELGADGMSCVTAVEYPCGKIPLQKNTVYSQKQFVGGIHCPRGHCPWQVLIDYNGESLCGAALLDDNWVVTAAHCVHHKDIKRDHDLDVMDGSEEAYNVARVVIHENYDPVSLDSDLALLQLSEEAKRSAYAVPVCLPTPQLAQGELEAVRFHALSGWGKRTVGDNIHPSKGLEAPSSSTLQRQAVPLLPAAQCAAKSGVNVTANMFCAGYAEGGKESCRGHDGSPLVTRYDGTSFLTGVVSWGKGCDQPGYYGIYTKVANFLKWLETVMKTPVEQLNISRSPMLLQSNHTPDVTPCRVRFFLNTRDASQVLSRRRRANTMFEELKKGNMERECIEERCSYEEAREIFEDVKKTEEFWHVYVDGDACLSHPCLNGGECKDAVGPYTCYCQQGFRGYNCEIVIPALCESENGGCDHFCRVEKNNVACSCAKGYQLAANGKSCQSQDPFKCGAVYPPKTRSLLSTLHINNTKNEEEEETQAETTVEPVVVTTKPPVNESGSIFGLVEQESVDLMEEEPILPVSSGGGQRIVNGVACSPGDCPWQALLINEDNIGFCGGTILNEYFNYVSDTYHNDIALIKLSNPIKFTKFIIPACLPEREFAERVLMLQEDGLVSGFGRVREGGLQSTILQKLTVPYVDRAKCIESSKFKISNRMFCAGYDQEERDACQGDSGGPHVTRYKSTWFVTGVVSWGEGCARKGKYGVYTQVSKYITWIHNAMSKVMPQMEASIKPKAKRELLQKTPVRRFTLPINQTVFRSRRRANALLLRSRRANTFLLEEILQGNLERECFEERCNKEEARECFENDQKTVRHLMIITHTMSSGINTTCRSNPCKHGGTCKDGIGGYTCTCAEAYSGSDCQTDKSQCPSAGPLACEHFCKLTTGSYRCFCARGYTLHSDGRSCSPQVQNPCGTTETSSFCPDGGCSWEVSTSQVLSHRSVHALKHSTAHKQTEHQKSSTEHLMTVRFVPQVKFVNASGDVECHGAVLGRKSVLTSAACMSALKDLYVTVVGRHSSAALRISSWTPHKRYASGPEDNLAFLELMEPFPQNMSVVPLCLPEKDFSENILMKDGREGVVTGGAKRSYLSLDDCRDSLNLTFLMTNKMFCMQKPQSEISARTKLKRCDVRSGSPVATVEGKTAFLTGVSLSAGRCEDGMVFTKLSRYLHWLRPLLHAAEKEQQQR</sequence>
<evidence type="ECO:0000256" key="7">
    <source>
        <dbReference type="ARBA" id="ARBA00022685"/>
    </source>
</evidence>
<dbReference type="Pfam" id="PF00594">
    <property type="entry name" value="Gla"/>
    <property type="match status" value="5"/>
</dbReference>
<keyword evidence="17" id="KW-0378">Hydrolase</keyword>
<dbReference type="SUPFAM" id="SSF57630">
    <property type="entry name" value="GLA-domain"/>
    <property type="match status" value="5"/>
</dbReference>
<dbReference type="InterPro" id="IPR033116">
    <property type="entry name" value="TRYPSIN_SER"/>
</dbReference>
<evidence type="ECO:0000256" key="14">
    <source>
        <dbReference type="ARBA" id="ARBA00030307"/>
    </source>
</evidence>
<dbReference type="SUPFAM" id="SSF50494">
    <property type="entry name" value="Trypsin-like serine proteases"/>
    <property type="match status" value="5"/>
</dbReference>
<name>A0ABQ8N2W8_LABRO</name>
<keyword evidence="12 16" id="KW-1015">Disulfide bond</keyword>
<feature type="domain" description="Peptidase S1" evidence="19">
    <location>
        <begin position="641"/>
        <end position="874"/>
    </location>
</feature>
<evidence type="ECO:0000256" key="1">
    <source>
        <dbReference type="ARBA" id="ARBA00001355"/>
    </source>
</evidence>
<dbReference type="InterPro" id="IPR009030">
    <property type="entry name" value="Growth_fac_rcpt_cys_sf"/>
</dbReference>
<evidence type="ECO:0000259" key="19">
    <source>
        <dbReference type="PROSITE" id="PS50240"/>
    </source>
</evidence>
<dbReference type="SMART" id="SM00020">
    <property type="entry name" value="Tryp_SPc"/>
    <property type="match status" value="4"/>
</dbReference>
<keyword evidence="17" id="KW-0720">Serine protease</keyword>
<dbReference type="EMBL" id="JACTAM010000001">
    <property type="protein sequence ID" value="KAI2668846.1"/>
    <property type="molecule type" value="Genomic_DNA"/>
</dbReference>
<feature type="domain" description="Gla" evidence="20">
    <location>
        <begin position="1356"/>
        <end position="1402"/>
    </location>
</feature>
<comment type="subcellular location">
    <subcellularLocation>
        <location evidence="2">Secreted</location>
    </subcellularLocation>
</comment>
<dbReference type="Pfam" id="PF00008">
    <property type="entry name" value="EGF"/>
    <property type="match status" value="4"/>
</dbReference>
<feature type="disulfide bond" evidence="16">
    <location>
        <begin position="1428"/>
        <end position="1437"/>
    </location>
</feature>
<keyword evidence="10" id="KW-0106">Calcium</keyword>
<evidence type="ECO:0000256" key="16">
    <source>
        <dbReference type="PROSITE-ProRule" id="PRU00076"/>
    </source>
</evidence>
<evidence type="ECO:0000256" key="4">
    <source>
        <dbReference type="ARBA" id="ARBA00015530"/>
    </source>
</evidence>
<dbReference type="Proteomes" id="UP000830375">
    <property type="component" value="Unassembled WGS sequence"/>
</dbReference>
<keyword evidence="13" id="KW-0325">Glycoprotein</keyword>
<dbReference type="CDD" id="cd00054">
    <property type="entry name" value="EGF_CA"/>
    <property type="match status" value="4"/>
</dbReference>
<feature type="domain" description="Peptidase S1" evidence="19">
    <location>
        <begin position="1597"/>
        <end position="1757"/>
    </location>
</feature>
<comment type="caution">
    <text evidence="21">The sequence shown here is derived from an EMBL/GenBank/DDBJ whole genome shotgun (WGS) entry which is preliminary data.</text>
</comment>